<gene>
    <name evidence="1" type="ORF">DP923_02270</name>
</gene>
<dbReference type="AlphaFoldDB" id="A0A364RHZ9"/>
<dbReference type="RefSeq" id="WP_112303948.1">
    <property type="nucleotide sequence ID" value="NZ_QMDV01000001.1"/>
</dbReference>
<dbReference type="EMBL" id="QMDV01000001">
    <property type="protein sequence ID" value="RAU83912.1"/>
    <property type="molecule type" value="Genomic_DNA"/>
</dbReference>
<sequence length="136" mass="14176">MKKVTFMFFLIVAASCSDGLDDQLTVGNLKLEAADSKAILKGLEASLSAGNPDSVITFSTSELKKIDGAYYLVAKNDEYVSTTLLKKGEGNTLVSAGISCTSKNCGNGDGCIPQADGQSCTPCGTTEDCTKTVTQE</sequence>
<reference evidence="1 2" key="2">
    <citation type="submission" date="2018-07" db="EMBL/GenBank/DDBJ databases">
        <title>Pontibacter sp. 2b14 genomic sequence and assembly.</title>
        <authorList>
            <person name="Du Z.-J."/>
        </authorList>
    </citation>
    <scope>NUCLEOTIDE SEQUENCE [LARGE SCALE GENOMIC DNA]</scope>
    <source>
        <strain evidence="1 2">2b14</strain>
    </source>
</reference>
<protein>
    <submittedName>
        <fullName evidence="1">Uncharacterized protein</fullName>
    </submittedName>
</protein>
<evidence type="ECO:0000313" key="2">
    <source>
        <dbReference type="Proteomes" id="UP000251692"/>
    </source>
</evidence>
<keyword evidence="2" id="KW-1185">Reference proteome</keyword>
<reference evidence="1 2" key="1">
    <citation type="submission" date="2018-06" db="EMBL/GenBank/DDBJ databases">
        <authorList>
            <person name="Liu Z.-W."/>
        </authorList>
    </citation>
    <scope>NUCLEOTIDE SEQUENCE [LARGE SCALE GENOMIC DNA]</scope>
    <source>
        <strain evidence="1 2">2b14</strain>
    </source>
</reference>
<comment type="caution">
    <text evidence="1">The sequence shown here is derived from an EMBL/GenBank/DDBJ whole genome shotgun (WGS) entry which is preliminary data.</text>
</comment>
<dbReference type="Proteomes" id="UP000251692">
    <property type="component" value="Unassembled WGS sequence"/>
</dbReference>
<evidence type="ECO:0000313" key="1">
    <source>
        <dbReference type="EMBL" id="RAU83912.1"/>
    </source>
</evidence>
<proteinExistence type="predicted"/>
<organism evidence="1 2">
    <name type="scientific">Pontibacter arcticus</name>
    <dbReference type="NCBI Taxonomy" id="2080288"/>
    <lineage>
        <taxon>Bacteria</taxon>
        <taxon>Pseudomonadati</taxon>
        <taxon>Bacteroidota</taxon>
        <taxon>Cytophagia</taxon>
        <taxon>Cytophagales</taxon>
        <taxon>Hymenobacteraceae</taxon>
        <taxon>Pontibacter</taxon>
    </lineage>
</organism>
<dbReference type="PROSITE" id="PS51257">
    <property type="entry name" value="PROKAR_LIPOPROTEIN"/>
    <property type="match status" value="1"/>
</dbReference>
<accession>A0A364RHZ9</accession>
<name>A0A364RHZ9_9BACT</name>
<dbReference type="OrthoDB" id="1446904at2"/>